<keyword evidence="2" id="KW-1185">Reference proteome</keyword>
<organism evidence="2 3">
    <name type="scientific">Macrostomum lignano</name>
    <dbReference type="NCBI Taxonomy" id="282301"/>
    <lineage>
        <taxon>Eukaryota</taxon>
        <taxon>Metazoa</taxon>
        <taxon>Spiralia</taxon>
        <taxon>Lophotrochozoa</taxon>
        <taxon>Platyhelminthes</taxon>
        <taxon>Rhabditophora</taxon>
        <taxon>Macrostomorpha</taxon>
        <taxon>Macrostomida</taxon>
        <taxon>Macrostomidae</taxon>
        <taxon>Macrostomum</taxon>
    </lineage>
</organism>
<feature type="domain" description="SUEL-type lectin" evidence="1">
    <location>
        <begin position="7"/>
        <end position="93"/>
    </location>
</feature>
<dbReference type="InterPro" id="IPR043159">
    <property type="entry name" value="Lectin_gal-bd_sf"/>
</dbReference>
<protein>
    <submittedName>
        <fullName evidence="3">SUEL-type lectin domain-containing protein</fullName>
    </submittedName>
</protein>
<evidence type="ECO:0000313" key="2">
    <source>
        <dbReference type="Proteomes" id="UP000095280"/>
    </source>
</evidence>
<reference evidence="3" key="1">
    <citation type="submission" date="2016-11" db="UniProtKB">
        <authorList>
            <consortium name="WormBaseParasite"/>
        </authorList>
    </citation>
    <scope>IDENTIFICATION</scope>
</reference>
<evidence type="ECO:0000259" key="1">
    <source>
        <dbReference type="PROSITE" id="PS50228"/>
    </source>
</evidence>
<dbReference type="Gene3D" id="2.60.120.740">
    <property type="match status" value="1"/>
</dbReference>
<dbReference type="PROSITE" id="PS50228">
    <property type="entry name" value="SUEL_LECTIN"/>
    <property type="match status" value="1"/>
</dbReference>
<dbReference type="InterPro" id="IPR000922">
    <property type="entry name" value="Lectin_gal-bd_dom"/>
</dbReference>
<dbReference type="CDD" id="cd22823">
    <property type="entry name" value="Gal_Rha_Lectin"/>
    <property type="match status" value="1"/>
</dbReference>
<dbReference type="PANTHER" id="PTHR46780">
    <property type="entry name" value="PROTEIN EVA-1"/>
    <property type="match status" value="1"/>
</dbReference>
<dbReference type="Proteomes" id="UP000095280">
    <property type="component" value="Unplaced"/>
</dbReference>
<dbReference type="GO" id="GO:0030246">
    <property type="term" value="F:carbohydrate binding"/>
    <property type="evidence" value="ECO:0007669"/>
    <property type="project" value="InterPro"/>
</dbReference>
<proteinExistence type="predicted"/>
<dbReference type="Pfam" id="PF02140">
    <property type="entry name" value="SUEL_Lectin"/>
    <property type="match status" value="1"/>
</dbReference>
<sequence length="179" mass="20774">QIQEALFCPGETIQLRCPRGHQVVVSYVFYGRRQNQWQCHLYVRHWCTDPDAVHKIRRLCQGKRSCQATADESLLGTKCPPYTSYLIIEYYCFKLIGLSLLMAIAIAGAVGGVNKRSSFSAEQPQLYCYEKHPEEARCNKCCEENYKLCKKELGCGKNDWRCQNPCWESMKYCDYQCKI</sequence>
<dbReference type="AlphaFoldDB" id="A0A1I8J989"/>
<name>A0A1I8J989_9PLAT</name>
<evidence type="ECO:0000313" key="3">
    <source>
        <dbReference type="WBParaSite" id="maker-uti_cns_0046313-snap-gene-0.37-mRNA-1"/>
    </source>
</evidence>
<accession>A0A1I8J989</accession>
<dbReference type="WBParaSite" id="maker-uti_cns_0046313-snap-gene-0.37-mRNA-1">
    <property type="protein sequence ID" value="maker-uti_cns_0046313-snap-gene-0.37-mRNA-1"/>
    <property type="gene ID" value="maker-uti_cns_0046313-snap-gene-0.37"/>
</dbReference>